<sequence>MTGSIATGAVGVTIRRTVSGIGTDAGIDIKAGRGSDTNADTLGNGAPVKTPPSSDCFGAAEPPMGVELVLTAKIFTSTELFEL</sequence>
<name>A0A9P6MJ56_9FUNG</name>
<evidence type="ECO:0000256" key="1">
    <source>
        <dbReference type="SAM" id="MobiDB-lite"/>
    </source>
</evidence>
<dbReference type="Proteomes" id="UP000749646">
    <property type="component" value="Unassembled WGS sequence"/>
</dbReference>
<proteinExistence type="predicted"/>
<evidence type="ECO:0000313" key="3">
    <source>
        <dbReference type="Proteomes" id="UP000749646"/>
    </source>
</evidence>
<evidence type="ECO:0000313" key="2">
    <source>
        <dbReference type="EMBL" id="KAG0003871.1"/>
    </source>
</evidence>
<accession>A0A9P6MJ56</accession>
<dbReference type="EMBL" id="JAAAHW010000313">
    <property type="protein sequence ID" value="KAG0003871.1"/>
    <property type="molecule type" value="Genomic_DNA"/>
</dbReference>
<comment type="caution">
    <text evidence="2">The sequence shown here is derived from an EMBL/GenBank/DDBJ whole genome shotgun (WGS) entry which is preliminary data.</text>
</comment>
<reference evidence="2" key="1">
    <citation type="journal article" date="2020" name="Fungal Divers.">
        <title>Resolving the Mortierellaceae phylogeny through synthesis of multi-gene phylogenetics and phylogenomics.</title>
        <authorList>
            <person name="Vandepol N."/>
            <person name="Liber J."/>
            <person name="Desiro A."/>
            <person name="Na H."/>
            <person name="Kennedy M."/>
            <person name="Barry K."/>
            <person name="Grigoriev I.V."/>
            <person name="Miller A.N."/>
            <person name="O'Donnell K."/>
            <person name="Stajich J.E."/>
            <person name="Bonito G."/>
        </authorList>
    </citation>
    <scope>NUCLEOTIDE SEQUENCE</scope>
    <source>
        <strain evidence="2">MES-2147</strain>
    </source>
</reference>
<keyword evidence="3" id="KW-1185">Reference proteome</keyword>
<gene>
    <name evidence="2" type="ORF">BGZ65_001299</name>
</gene>
<protein>
    <submittedName>
        <fullName evidence="2">Uncharacterized protein</fullName>
    </submittedName>
</protein>
<feature type="region of interest" description="Disordered" evidence="1">
    <location>
        <begin position="29"/>
        <end position="54"/>
    </location>
</feature>
<dbReference type="AlphaFoldDB" id="A0A9P6MJ56"/>
<organism evidence="2 3">
    <name type="scientific">Modicella reniformis</name>
    <dbReference type="NCBI Taxonomy" id="1440133"/>
    <lineage>
        <taxon>Eukaryota</taxon>
        <taxon>Fungi</taxon>
        <taxon>Fungi incertae sedis</taxon>
        <taxon>Mucoromycota</taxon>
        <taxon>Mortierellomycotina</taxon>
        <taxon>Mortierellomycetes</taxon>
        <taxon>Mortierellales</taxon>
        <taxon>Mortierellaceae</taxon>
        <taxon>Modicella</taxon>
    </lineage>
</organism>